<keyword evidence="1" id="KW-0812">Transmembrane</keyword>
<reference evidence="2 3" key="1">
    <citation type="submission" date="2016-10" db="EMBL/GenBank/DDBJ databases">
        <authorList>
            <person name="de Groot N.N."/>
        </authorList>
    </citation>
    <scope>NUCLEOTIDE SEQUENCE [LARGE SCALE GENOMIC DNA]</scope>
    <source>
        <strain evidence="2 3">DSM 20678</strain>
    </source>
</reference>
<evidence type="ECO:0000256" key="1">
    <source>
        <dbReference type="SAM" id="Phobius"/>
    </source>
</evidence>
<gene>
    <name evidence="2" type="ORF">SAMN05444406_1733</name>
</gene>
<organism evidence="2 3">
    <name type="scientific">Caldicoprobacter faecalis</name>
    <dbReference type="NCBI Taxonomy" id="937334"/>
    <lineage>
        <taxon>Bacteria</taxon>
        <taxon>Bacillati</taxon>
        <taxon>Bacillota</taxon>
        <taxon>Clostridia</taxon>
        <taxon>Caldicoprobacterales</taxon>
        <taxon>Caldicoprobacteraceae</taxon>
        <taxon>Caldicoprobacter</taxon>
    </lineage>
</organism>
<dbReference type="RefSeq" id="WP_092282900.1">
    <property type="nucleotide sequence ID" value="NZ_FOXR01000073.1"/>
</dbReference>
<proteinExistence type="predicted"/>
<protein>
    <submittedName>
        <fullName evidence="2">Uncharacterized protein</fullName>
    </submittedName>
</protein>
<accession>A0A1I5YWM8</accession>
<keyword evidence="1" id="KW-1133">Transmembrane helix</keyword>
<dbReference type="Proteomes" id="UP000198577">
    <property type="component" value="Unassembled WGS sequence"/>
</dbReference>
<feature type="transmembrane region" description="Helical" evidence="1">
    <location>
        <begin position="49"/>
        <end position="73"/>
    </location>
</feature>
<evidence type="ECO:0000313" key="3">
    <source>
        <dbReference type="Proteomes" id="UP000198577"/>
    </source>
</evidence>
<name>A0A1I5YWM8_9FIRM</name>
<evidence type="ECO:0000313" key="2">
    <source>
        <dbReference type="EMBL" id="SFQ48673.1"/>
    </source>
</evidence>
<keyword evidence="3" id="KW-1185">Reference proteome</keyword>
<keyword evidence="1" id="KW-0472">Membrane</keyword>
<dbReference type="EMBL" id="FOXR01000073">
    <property type="protein sequence ID" value="SFQ48673.1"/>
    <property type="molecule type" value="Genomic_DNA"/>
</dbReference>
<dbReference type="STRING" id="937334.SAMN05444406_1733"/>
<sequence>MPTKKVFILFQFAIGLVLIFNAPKLSYFITSDFFISDGGGSYLMEHFVWMLKAFHISIVVLGVIICMPAIIAWNSLFDKIKKQ</sequence>
<feature type="transmembrane region" description="Helical" evidence="1">
    <location>
        <begin position="7"/>
        <end position="29"/>
    </location>
</feature>
<dbReference type="AlphaFoldDB" id="A0A1I5YWM8"/>